<evidence type="ECO:0000313" key="3">
    <source>
        <dbReference type="EMBL" id="KAJ5495656.1"/>
    </source>
</evidence>
<keyword evidence="4" id="KW-1185">Reference proteome</keyword>
<evidence type="ECO:0000256" key="1">
    <source>
        <dbReference type="SAM" id="Coils"/>
    </source>
</evidence>
<gene>
    <name evidence="3" type="ORF">N7539_000772</name>
</gene>
<keyword evidence="1" id="KW-0175">Coiled coil</keyword>
<reference evidence="3" key="1">
    <citation type="submission" date="2022-12" db="EMBL/GenBank/DDBJ databases">
        <authorList>
            <person name="Petersen C."/>
        </authorList>
    </citation>
    <scope>NUCLEOTIDE SEQUENCE</scope>
    <source>
        <strain evidence="3">IBT 30728</strain>
    </source>
</reference>
<keyword evidence="2" id="KW-0472">Membrane</keyword>
<name>A0A9X0C2N3_9EURO</name>
<comment type="caution">
    <text evidence="3">The sequence shown here is derived from an EMBL/GenBank/DDBJ whole genome shotgun (WGS) entry which is preliminary data.</text>
</comment>
<dbReference type="EMBL" id="JAPWDQ010000001">
    <property type="protein sequence ID" value="KAJ5495656.1"/>
    <property type="molecule type" value="Genomic_DNA"/>
</dbReference>
<feature type="coiled-coil region" evidence="1">
    <location>
        <begin position="313"/>
        <end position="354"/>
    </location>
</feature>
<feature type="coiled-coil region" evidence="1">
    <location>
        <begin position="134"/>
        <end position="161"/>
    </location>
</feature>
<dbReference type="GeneID" id="81620625"/>
<dbReference type="Proteomes" id="UP001148312">
    <property type="component" value="Unassembled WGS sequence"/>
</dbReference>
<reference evidence="3" key="2">
    <citation type="journal article" date="2023" name="IMA Fungus">
        <title>Comparative genomic study of the Penicillium genus elucidates a diverse pangenome and 15 lateral gene transfer events.</title>
        <authorList>
            <person name="Petersen C."/>
            <person name="Sorensen T."/>
            <person name="Nielsen M.R."/>
            <person name="Sondergaard T.E."/>
            <person name="Sorensen J.L."/>
            <person name="Fitzpatrick D.A."/>
            <person name="Frisvad J.C."/>
            <person name="Nielsen K.L."/>
        </authorList>
    </citation>
    <scope>NUCLEOTIDE SEQUENCE</scope>
    <source>
        <strain evidence="3">IBT 30728</strain>
    </source>
</reference>
<organism evidence="3 4">
    <name type="scientific">Penicillium diatomitis</name>
    <dbReference type="NCBI Taxonomy" id="2819901"/>
    <lineage>
        <taxon>Eukaryota</taxon>
        <taxon>Fungi</taxon>
        <taxon>Dikarya</taxon>
        <taxon>Ascomycota</taxon>
        <taxon>Pezizomycotina</taxon>
        <taxon>Eurotiomycetes</taxon>
        <taxon>Eurotiomycetidae</taxon>
        <taxon>Eurotiales</taxon>
        <taxon>Aspergillaceae</taxon>
        <taxon>Penicillium</taxon>
    </lineage>
</organism>
<dbReference type="AlphaFoldDB" id="A0A9X0C2N3"/>
<sequence length="673" mass="72839">MDFLNKEDDSFGVVGRLVMPFWTVIMIIYTMIQASCGDETVNKTLPGVKSSASAVPGAFPASPVASAAASPAASPKVSPAASPATSAAAVSPAAAAVISSVASAAAVSPAPAVSPAAAASAVASAPANPRLLSVEQREAAVRDAERALREREETLAFLEKGFDDKEAQLHDKLARVNKLDDEWKLLEKERQLIDERSRDLFRPTLKKSTDPLHRQIKEWKQRHADAVRQFEQASQQAAEQAAAYQALVTNFDQAVAAATNEEWTRRGTELERLANDAILAAQRDASADKQRASEAEMRAGLVTSQNSKLEGQLAMANTTIVGLRDQLARATERYEEAEQKLERVRKDEEVAINRLQWGSSVDMDQDTPIRGSTDDPAVSLTAALREIDRLNGLYRADVGQLRGKIMSQNGEIGRLTKQVRALEAMPEVNALTVTLSRVALTPAAPATTFESKLVQTEETGTAIEAKLAEQQAEHQKELMALDYRSRELIDGTRASLEAQVLQLEEANAQAQALLVARSAQSEAEVQTEPVMVLSAEEAAYGASLEEQVSSLREQIQLQTEQLEQVAGQVNEHQALHQKSLATLTHVIGLELSAATLRDLVDEALKALEDIDQAYNDPAMSLRLVNLLGPEGYLKNSLEDLQISADMLLGGLQKTDEGIVIVEQAKSLRQLLPS</sequence>
<keyword evidence="2" id="KW-1133">Transmembrane helix</keyword>
<dbReference type="RefSeq" id="XP_056794669.1">
    <property type="nucleotide sequence ID" value="XM_056930376.1"/>
</dbReference>
<keyword evidence="2" id="KW-0812">Transmembrane</keyword>
<accession>A0A9X0C2N3</accession>
<protein>
    <submittedName>
        <fullName evidence="3">Uncharacterized protein</fullName>
    </submittedName>
</protein>
<feature type="transmembrane region" description="Helical" evidence="2">
    <location>
        <begin position="12"/>
        <end position="32"/>
    </location>
</feature>
<evidence type="ECO:0000256" key="2">
    <source>
        <dbReference type="SAM" id="Phobius"/>
    </source>
</evidence>
<feature type="coiled-coil region" evidence="1">
    <location>
        <begin position="541"/>
        <end position="568"/>
    </location>
</feature>
<proteinExistence type="predicted"/>
<evidence type="ECO:0000313" key="4">
    <source>
        <dbReference type="Proteomes" id="UP001148312"/>
    </source>
</evidence>